<evidence type="ECO:0000313" key="2">
    <source>
        <dbReference type="EMBL" id="CAI48206.1"/>
    </source>
</evidence>
<dbReference type="KEGG" id="nph:NP_0230A"/>
<accession>A0A1U7ETH8</accession>
<dbReference type="GeneID" id="3700795"/>
<dbReference type="EMBL" id="CR936257">
    <property type="protein sequence ID" value="CAI48206.1"/>
    <property type="molecule type" value="Genomic_DNA"/>
</dbReference>
<protein>
    <submittedName>
        <fullName evidence="2">Uncharacterized protein</fullName>
    </submittedName>
</protein>
<organism evidence="2 3">
    <name type="scientific">Natronomonas pharaonis (strain ATCC 35678 / DSM 2160 / CIP 103997 / JCM 8858 / NBRC 14720 / NCIMB 2260 / Gabara)</name>
    <name type="common">Halobacterium pharaonis</name>
    <dbReference type="NCBI Taxonomy" id="348780"/>
    <lineage>
        <taxon>Archaea</taxon>
        <taxon>Methanobacteriati</taxon>
        <taxon>Methanobacteriota</taxon>
        <taxon>Stenosarchaea group</taxon>
        <taxon>Halobacteria</taxon>
        <taxon>Halobacteriales</taxon>
        <taxon>Natronomonadaceae</taxon>
        <taxon>Natronomonas</taxon>
    </lineage>
</organism>
<sequence>MANDDDRQPLFGPELFVPTEFLADNMDHNVDVTGATSLEVEHSLDIDVPVRRIEVGVIAFAVLVVLLGVFAPVGATVQVSAALGAVAAGNLLVRTLG</sequence>
<dbReference type="HOGENOM" id="CLU_2340260_0_0_2"/>
<keyword evidence="3" id="KW-1185">Reference proteome</keyword>
<gene>
    <name evidence="2" type="ordered locus">NP_0230A</name>
</gene>
<keyword evidence="1" id="KW-0472">Membrane</keyword>
<keyword evidence="1" id="KW-0812">Transmembrane</keyword>
<name>A0A1U7ETH8_NATPD</name>
<evidence type="ECO:0000256" key="1">
    <source>
        <dbReference type="SAM" id="Phobius"/>
    </source>
</evidence>
<proteinExistence type="predicted"/>
<dbReference type="AlphaFoldDB" id="A0A1U7ETH8"/>
<feature type="transmembrane region" description="Helical" evidence="1">
    <location>
        <begin position="53"/>
        <end position="71"/>
    </location>
</feature>
<keyword evidence="1" id="KW-1133">Transmembrane helix</keyword>
<dbReference type="Proteomes" id="UP000002698">
    <property type="component" value="Chromosome"/>
</dbReference>
<evidence type="ECO:0000313" key="3">
    <source>
        <dbReference type="Proteomes" id="UP000002698"/>
    </source>
</evidence>
<dbReference type="RefSeq" id="WP_011321845.1">
    <property type="nucleotide sequence ID" value="NC_007426.1"/>
</dbReference>
<reference evidence="2 3" key="1">
    <citation type="journal article" date="2005" name="Genome Res.">
        <title>Living with two extremes: conclusions from the genome sequence of Natronomonas pharaonis.</title>
        <authorList>
            <person name="Falb M."/>
            <person name="Pfeiffer F."/>
            <person name="Palm P."/>
            <person name="Rodewald K."/>
            <person name="Hickmann V."/>
            <person name="Tittor J."/>
            <person name="Oesterhelt D."/>
        </authorList>
    </citation>
    <scope>NUCLEOTIDE SEQUENCE [LARGE SCALE GENOMIC DNA]</scope>
    <source>
        <strain evidence="3">ATCC 35678 / DSM 2160 / CIP 103997 / JCM 8858 / NBRC 14720 / NCIMB 2260 / Gabara</strain>
    </source>
</reference>
<dbReference type="OrthoDB" id="242071at2157"/>
<dbReference type="STRING" id="348780.NP_0230A"/>
<dbReference type="EnsemblBacteria" id="CAI48206">
    <property type="protein sequence ID" value="CAI48206"/>
    <property type="gene ID" value="NP_0230A"/>
</dbReference>